<feature type="compositionally biased region" description="Pro residues" evidence="1">
    <location>
        <begin position="40"/>
        <end position="67"/>
    </location>
</feature>
<keyword evidence="4" id="KW-1185">Reference proteome</keyword>
<sequence>MAALALCLTAAWPGAGALAQAAADPAVAAPAAVSQDQPRPRNPLLPPEEGPRPTLAPEPEPPKPPAVAPEEEIVIIAPRRAMPDMMLVDEYHRAEYERLRAEFEEPPPPPPRAEESFDSPAAQDPSDRSDFRESLRQAPRLRDTLRRKPGQ</sequence>
<reference evidence="3 4" key="1">
    <citation type="journal article" date="2010" name="BMC Genomics">
        <title>Metabolic flexibility revealed in the genome of the cyst-forming alpha-1 proteobacterium Rhodospirillum centenum.</title>
        <authorList>
            <person name="Lu Y.K."/>
            <person name="Marden J."/>
            <person name="Han M."/>
            <person name="Swingley W.D."/>
            <person name="Mastrian S.D."/>
            <person name="Chowdhury S.R."/>
            <person name="Hao J."/>
            <person name="Helmy T."/>
            <person name="Kim S."/>
            <person name="Kurdoglu A.A."/>
            <person name="Matthies H.J."/>
            <person name="Rollo D."/>
            <person name="Stothard P."/>
            <person name="Blankenship R.E."/>
            <person name="Bauer C.E."/>
            <person name="Touchman J.W."/>
        </authorList>
    </citation>
    <scope>NUCLEOTIDE SEQUENCE [LARGE SCALE GENOMIC DNA]</scope>
    <source>
        <strain evidence="4">ATCC 51521 / SW</strain>
    </source>
</reference>
<keyword evidence="2" id="KW-0732">Signal</keyword>
<evidence type="ECO:0000256" key="1">
    <source>
        <dbReference type="SAM" id="MobiDB-lite"/>
    </source>
</evidence>
<accession>B6IUD2</accession>
<name>B6IUD2_RHOCS</name>
<evidence type="ECO:0000313" key="4">
    <source>
        <dbReference type="Proteomes" id="UP000001591"/>
    </source>
</evidence>
<dbReference type="AlphaFoldDB" id="B6IUD2"/>
<feature type="chain" id="PRO_5002844404" evidence="2">
    <location>
        <begin position="29"/>
        <end position="151"/>
    </location>
</feature>
<feature type="region of interest" description="Disordered" evidence="1">
    <location>
        <begin position="98"/>
        <end position="151"/>
    </location>
</feature>
<feature type="signal peptide" evidence="2">
    <location>
        <begin position="1"/>
        <end position="28"/>
    </location>
</feature>
<protein>
    <submittedName>
        <fullName evidence="3">Uncharacterized protein</fullName>
    </submittedName>
</protein>
<proteinExistence type="predicted"/>
<dbReference type="EMBL" id="CP000613">
    <property type="protein sequence ID" value="ACJ00112.1"/>
    <property type="molecule type" value="Genomic_DNA"/>
</dbReference>
<dbReference type="KEGG" id="rce:RC1_2739"/>
<dbReference type="STRING" id="414684.RC1_2739"/>
<evidence type="ECO:0000256" key="2">
    <source>
        <dbReference type="SAM" id="SignalP"/>
    </source>
</evidence>
<dbReference type="HOGENOM" id="CLU_1729942_0_0_5"/>
<feature type="region of interest" description="Disordered" evidence="1">
    <location>
        <begin position="24"/>
        <end position="70"/>
    </location>
</feature>
<evidence type="ECO:0000313" key="3">
    <source>
        <dbReference type="EMBL" id="ACJ00112.1"/>
    </source>
</evidence>
<gene>
    <name evidence="3" type="ordered locus">RC1_2739</name>
</gene>
<feature type="compositionally biased region" description="Basic and acidic residues" evidence="1">
    <location>
        <begin position="125"/>
        <end position="151"/>
    </location>
</feature>
<organism evidence="3 4">
    <name type="scientific">Rhodospirillum centenum (strain ATCC 51521 / SW)</name>
    <dbReference type="NCBI Taxonomy" id="414684"/>
    <lineage>
        <taxon>Bacteria</taxon>
        <taxon>Pseudomonadati</taxon>
        <taxon>Pseudomonadota</taxon>
        <taxon>Alphaproteobacteria</taxon>
        <taxon>Rhodospirillales</taxon>
        <taxon>Rhodospirillaceae</taxon>
        <taxon>Rhodospirillum</taxon>
    </lineage>
</organism>
<dbReference type="Proteomes" id="UP000001591">
    <property type="component" value="Chromosome"/>
</dbReference>